<evidence type="ECO:0000313" key="3">
    <source>
        <dbReference type="EMBL" id="SPP63651.1"/>
    </source>
</evidence>
<dbReference type="GO" id="GO:0016740">
    <property type="term" value="F:transferase activity"/>
    <property type="evidence" value="ECO:0007669"/>
    <property type="project" value="UniProtKB-KW"/>
</dbReference>
<organism evidence="3 4">
    <name type="scientific">Nitrospira lenta</name>
    <dbReference type="NCBI Taxonomy" id="1436998"/>
    <lineage>
        <taxon>Bacteria</taxon>
        <taxon>Pseudomonadati</taxon>
        <taxon>Nitrospirota</taxon>
        <taxon>Nitrospiria</taxon>
        <taxon>Nitrospirales</taxon>
        <taxon>Nitrospiraceae</taxon>
        <taxon>Nitrospira</taxon>
    </lineage>
</organism>
<dbReference type="Proteomes" id="UP000248168">
    <property type="component" value="Unassembled WGS sequence"/>
</dbReference>
<keyword evidence="1" id="KW-1133">Transmembrane helix</keyword>
<name>A0A330L1K4_9BACT</name>
<dbReference type="Gene3D" id="3.90.550.10">
    <property type="entry name" value="Spore Coat Polysaccharide Biosynthesis Protein SpsA, Chain A"/>
    <property type="match status" value="1"/>
</dbReference>
<feature type="transmembrane region" description="Helical" evidence="1">
    <location>
        <begin position="283"/>
        <end position="302"/>
    </location>
</feature>
<keyword evidence="4" id="KW-1185">Reference proteome</keyword>
<dbReference type="AlphaFoldDB" id="A0A330L1K4"/>
<dbReference type="InParanoid" id="A0A330L1K4"/>
<dbReference type="InterPro" id="IPR029044">
    <property type="entry name" value="Nucleotide-diphossugar_trans"/>
</dbReference>
<dbReference type="Pfam" id="PF00535">
    <property type="entry name" value="Glycos_transf_2"/>
    <property type="match status" value="1"/>
</dbReference>
<sequence>MRPRMRAATEGDHAAEAPLSVVIATTKAWPEIKPCLDSLHEQAQAVGAEVLVADGHGQGLPPDVAERYPEVRWIARPGGSVFFLRELAMTQAIGAVVAVTEDHCTVAPEWCERMLMAHRHHPEAAAIGGVVENGATDRLIDWANFLIVFGPFTAPIETGRQPAISLQANVSYKRRVVPRTMSQLGMMEFLFNRQLHEQGETLIADDRLIVSHNQSWGFWGTFAAHFHNGRSIAGFRLQHMSWVERLVRLGGCAILPVYLLWVTQGPVLRKRRLLKPALASLPLTALVVTCHAVGEFIGYIFGPGNSPQQLA</sequence>
<reference evidence="4" key="1">
    <citation type="submission" date="2018-04" db="EMBL/GenBank/DDBJ databases">
        <authorList>
            <person name="Lucker S."/>
            <person name="Sakoula D."/>
        </authorList>
    </citation>
    <scope>NUCLEOTIDE SEQUENCE [LARGE SCALE GENOMIC DNA]</scope>
</reference>
<keyword evidence="3" id="KW-0808">Transferase</keyword>
<evidence type="ECO:0000256" key="1">
    <source>
        <dbReference type="SAM" id="Phobius"/>
    </source>
</evidence>
<dbReference type="OrthoDB" id="272143at2"/>
<proteinExistence type="predicted"/>
<dbReference type="CDD" id="cd00761">
    <property type="entry name" value="Glyco_tranf_GTA_type"/>
    <property type="match status" value="1"/>
</dbReference>
<evidence type="ECO:0000313" key="4">
    <source>
        <dbReference type="Proteomes" id="UP000248168"/>
    </source>
</evidence>
<keyword evidence="1" id="KW-0472">Membrane</keyword>
<protein>
    <submittedName>
        <fullName evidence="3">Putative Glycosyl transferase</fullName>
    </submittedName>
</protein>
<dbReference type="EMBL" id="OUNR01000001">
    <property type="protein sequence ID" value="SPP63651.1"/>
    <property type="molecule type" value="Genomic_DNA"/>
</dbReference>
<dbReference type="InterPro" id="IPR001173">
    <property type="entry name" value="Glyco_trans_2-like"/>
</dbReference>
<dbReference type="SUPFAM" id="SSF53448">
    <property type="entry name" value="Nucleotide-diphospho-sugar transferases"/>
    <property type="match status" value="1"/>
</dbReference>
<gene>
    <name evidence="3" type="ORF">NITLEN_10737</name>
</gene>
<evidence type="ECO:0000259" key="2">
    <source>
        <dbReference type="Pfam" id="PF00535"/>
    </source>
</evidence>
<keyword evidence="1" id="KW-0812">Transmembrane</keyword>
<feature type="domain" description="Glycosyltransferase 2-like" evidence="2">
    <location>
        <begin position="20"/>
        <end position="145"/>
    </location>
</feature>
<accession>A0A330L1K4</accession>
<feature type="transmembrane region" description="Helical" evidence="1">
    <location>
        <begin position="246"/>
        <end position="263"/>
    </location>
</feature>